<sequence>MNIIINKNSRESIAIIEDVGSDVIKVNFEFSDMYKLKWINKFRNSITHDNPREKALSGHGLWKLKRYARSRKKIEEYHNLGKFREELEKFLGKTLKEESRVNFQTPKYKDLSSEITILENRMKLLKGRSEEKEKELKIKIKSLDYQRKKIRNDLFNIFKNLKNHEFAQLGDKLWNL</sequence>
<organism evidence="2">
    <name type="scientific">marine sediment metagenome</name>
    <dbReference type="NCBI Taxonomy" id="412755"/>
    <lineage>
        <taxon>unclassified sequences</taxon>
        <taxon>metagenomes</taxon>
        <taxon>ecological metagenomes</taxon>
    </lineage>
</organism>
<gene>
    <name evidence="2" type="ORF">LCGC14_2969120</name>
</gene>
<evidence type="ECO:0000256" key="1">
    <source>
        <dbReference type="SAM" id="Coils"/>
    </source>
</evidence>
<feature type="coiled-coil region" evidence="1">
    <location>
        <begin position="108"/>
        <end position="135"/>
    </location>
</feature>
<dbReference type="EMBL" id="LAZR01060318">
    <property type="protein sequence ID" value="KKK65938.1"/>
    <property type="molecule type" value="Genomic_DNA"/>
</dbReference>
<comment type="caution">
    <text evidence="2">The sequence shown here is derived from an EMBL/GenBank/DDBJ whole genome shotgun (WGS) entry which is preliminary data.</text>
</comment>
<reference evidence="2" key="1">
    <citation type="journal article" date="2015" name="Nature">
        <title>Complex archaea that bridge the gap between prokaryotes and eukaryotes.</title>
        <authorList>
            <person name="Spang A."/>
            <person name="Saw J.H."/>
            <person name="Jorgensen S.L."/>
            <person name="Zaremba-Niedzwiedzka K."/>
            <person name="Martijn J."/>
            <person name="Lind A.E."/>
            <person name="van Eijk R."/>
            <person name="Schleper C."/>
            <person name="Guy L."/>
            <person name="Ettema T.J."/>
        </authorList>
    </citation>
    <scope>NUCLEOTIDE SEQUENCE</scope>
</reference>
<name>A0A0F8XAW8_9ZZZZ</name>
<accession>A0A0F8XAW8</accession>
<keyword evidence="1" id="KW-0175">Coiled coil</keyword>
<dbReference type="AlphaFoldDB" id="A0A0F8XAW8"/>
<proteinExistence type="predicted"/>
<protein>
    <submittedName>
        <fullName evidence="2">Uncharacterized protein</fullName>
    </submittedName>
</protein>
<evidence type="ECO:0000313" key="2">
    <source>
        <dbReference type="EMBL" id="KKK65938.1"/>
    </source>
</evidence>